<feature type="compositionally biased region" description="Polar residues" evidence="3">
    <location>
        <begin position="186"/>
        <end position="201"/>
    </location>
</feature>
<keyword evidence="5" id="KW-1185">Reference proteome</keyword>
<evidence type="ECO:0000256" key="1">
    <source>
        <dbReference type="ARBA" id="ARBA00007775"/>
    </source>
</evidence>
<feature type="compositionally biased region" description="Basic and acidic residues" evidence="3">
    <location>
        <begin position="24"/>
        <end position="33"/>
    </location>
</feature>
<accession>A0A8C4WXC5</accession>
<protein>
    <submittedName>
        <fullName evidence="4">Uncharacterized protein</fullName>
    </submittedName>
</protein>
<proteinExistence type="inferred from homology"/>
<feature type="region of interest" description="Disordered" evidence="3">
    <location>
        <begin position="134"/>
        <end position="257"/>
    </location>
</feature>
<dbReference type="AlphaFoldDB" id="A0A8C4WXC5"/>
<feature type="compositionally biased region" description="Acidic residues" evidence="3">
    <location>
        <begin position="97"/>
        <end position="112"/>
    </location>
</feature>
<dbReference type="Ensembl" id="ENSEBUT00000017817.1">
    <property type="protein sequence ID" value="ENSEBUP00000017241.1"/>
    <property type="gene ID" value="ENSEBUG00000010766.1"/>
</dbReference>
<feature type="compositionally biased region" description="Low complexity" evidence="3">
    <location>
        <begin position="218"/>
        <end position="236"/>
    </location>
</feature>
<dbReference type="PANTHER" id="PTHR15417">
    <property type="entry name" value="PROTEIN PHOSPHATASE INHIBITOR AND DOPAMINE- AND CAMP-REGULATED NEURONAL PHOSPHOPROTEIN"/>
    <property type="match status" value="1"/>
</dbReference>
<reference evidence="4" key="1">
    <citation type="submission" date="2025-05" db="UniProtKB">
        <authorList>
            <consortium name="Ensembl"/>
        </authorList>
    </citation>
    <scope>IDENTIFICATION</scope>
</reference>
<dbReference type="Ensembl" id="ENSEBUT00000017802.1">
    <property type="protein sequence ID" value="ENSEBUP00000017226.1"/>
    <property type="gene ID" value="ENSEBUG00000010766.1"/>
</dbReference>
<dbReference type="GO" id="GO:0004864">
    <property type="term" value="F:protein phosphatase inhibitor activity"/>
    <property type="evidence" value="ECO:0007669"/>
    <property type="project" value="UniProtKB-KW"/>
</dbReference>
<dbReference type="GO" id="GO:0035556">
    <property type="term" value="P:intracellular signal transduction"/>
    <property type="evidence" value="ECO:0007669"/>
    <property type="project" value="TreeGrafter"/>
</dbReference>
<evidence type="ECO:0000313" key="4">
    <source>
        <dbReference type="Ensembl" id="ENSEBUP00000017226.1"/>
    </source>
</evidence>
<sequence length="257" mass="28516">MSQSQSAERKGSKKIKFVVPKLHGHLDPRTSEHIRKRRPTPATLFHNEQFTQDERESEIAGAKGDHDREGLHGTYNPPSMRELQTLVELHIQATEEKGEEEDEFSEMAEEKDEEGKADLSCRIGPEVCVAMETGMGTIKQSEKPNDLAHQQQMERKECRGAETKVERQKEAKEEGVGRSDTDLSHLGTSNILDHSDNSINAAGSAPKMESKRRVTWAEQPESSTSTSQPSSTPTSPKVQDPFTAATSTCHACMQPPP</sequence>
<evidence type="ECO:0000256" key="3">
    <source>
        <dbReference type="SAM" id="MobiDB-lite"/>
    </source>
</evidence>
<organism evidence="4 5">
    <name type="scientific">Eptatretus burgeri</name>
    <name type="common">Inshore hagfish</name>
    <dbReference type="NCBI Taxonomy" id="7764"/>
    <lineage>
        <taxon>Eukaryota</taxon>
        <taxon>Metazoa</taxon>
        <taxon>Chordata</taxon>
        <taxon>Craniata</taxon>
        <taxon>Vertebrata</taxon>
        <taxon>Cyclostomata</taxon>
        <taxon>Myxini</taxon>
        <taxon>Myxiniformes</taxon>
        <taxon>Myxinidae</taxon>
        <taxon>Eptatretinae</taxon>
        <taxon>Eptatretus</taxon>
    </lineage>
</organism>
<keyword evidence="2" id="KW-0650">Protein phosphatase inhibitor</keyword>
<feature type="compositionally biased region" description="Basic and acidic residues" evidence="3">
    <location>
        <begin position="140"/>
        <end position="183"/>
    </location>
</feature>
<feature type="compositionally biased region" description="Basic and acidic residues" evidence="3">
    <location>
        <begin position="52"/>
        <end position="71"/>
    </location>
</feature>
<comment type="similarity">
    <text evidence="1">Belongs to the protein phosphatase inhibitor 1 family.</text>
</comment>
<evidence type="ECO:0000313" key="5">
    <source>
        <dbReference type="Proteomes" id="UP000694388"/>
    </source>
</evidence>
<feature type="region of interest" description="Disordered" evidence="3">
    <location>
        <begin position="1"/>
        <end position="78"/>
    </location>
</feature>
<evidence type="ECO:0000256" key="2">
    <source>
        <dbReference type="ARBA" id="ARBA00023272"/>
    </source>
</evidence>
<dbReference type="InterPro" id="IPR008466">
    <property type="entry name" value="PPP1R1A/B/C"/>
</dbReference>
<dbReference type="Proteomes" id="UP000694388">
    <property type="component" value="Unplaced"/>
</dbReference>
<dbReference type="GO" id="GO:0005737">
    <property type="term" value="C:cytoplasm"/>
    <property type="evidence" value="ECO:0007669"/>
    <property type="project" value="TreeGrafter"/>
</dbReference>
<name>A0A8C4WXC5_EPTBU</name>
<feature type="region of interest" description="Disordered" evidence="3">
    <location>
        <begin position="95"/>
        <end position="119"/>
    </location>
</feature>
<dbReference type="Pfam" id="PF05395">
    <property type="entry name" value="DARPP-32"/>
    <property type="match status" value="1"/>
</dbReference>